<keyword evidence="1" id="KW-0732">Signal</keyword>
<proteinExistence type="predicted"/>
<evidence type="ECO:0000259" key="2">
    <source>
        <dbReference type="PROSITE" id="PS50234"/>
    </source>
</evidence>
<keyword evidence="4" id="KW-1185">Reference proteome</keyword>
<evidence type="ECO:0000313" key="3">
    <source>
        <dbReference type="EMBL" id="TMS37950.1"/>
    </source>
</evidence>
<comment type="caution">
    <text evidence="3">The sequence shown here is derived from an EMBL/GenBank/DDBJ whole genome shotgun (WGS) entry which is preliminary data.</text>
</comment>
<gene>
    <name evidence="3" type="ORF">L596_004781</name>
</gene>
<accession>A0A4U8UWV1</accession>
<feature type="chain" id="PRO_5020345419" description="VWFA domain-containing protein" evidence="1">
    <location>
        <begin position="20"/>
        <end position="214"/>
    </location>
</feature>
<feature type="signal peptide" evidence="1">
    <location>
        <begin position="1"/>
        <end position="19"/>
    </location>
</feature>
<name>A0A4U8UWV1_STECR</name>
<dbReference type="InterPro" id="IPR036465">
    <property type="entry name" value="vWFA_dom_sf"/>
</dbReference>
<dbReference type="SUPFAM" id="SSF53300">
    <property type="entry name" value="vWA-like"/>
    <property type="match status" value="1"/>
</dbReference>
<protein>
    <recommendedName>
        <fullName evidence="2">VWFA domain-containing protein</fullName>
    </recommendedName>
</protein>
<dbReference type="EMBL" id="AZBU02000001">
    <property type="protein sequence ID" value="TMS37950.1"/>
    <property type="molecule type" value="Genomic_DNA"/>
</dbReference>
<dbReference type="SMART" id="SM00327">
    <property type="entry name" value="VWA"/>
    <property type="match status" value="1"/>
</dbReference>
<dbReference type="PROSITE" id="PS50234">
    <property type="entry name" value="VWFA"/>
    <property type="match status" value="1"/>
</dbReference>
<dbReference type="PANTHER" id="PTHR31024:SF3">
    <property type="entry name" value="C-TYPE LECTIN-RELATED"/>
    <property type="match status" value="1"/>
</dbReference>
<reference evidence="3 4" key="2">
    <citation type="journal article" date="2019" name="G3 (Bethesda)">
        <title>Hybrid Assembly of the Genome of the Entomopathogenic Nematode Steinernema carpocapsae Identifies the X-Chromosome.</title>
        <authorList>
            <person name="Serra L."/>
            <person name="Macchietto M."/>
            <person name="Macias-Munoz A."/>
            <person name="McGill C.J."/>
            <person name="Rodriguez I.M."/>
            <person name="Rodriguez B."/>
            <person name="Murad R."/>
            <person name="Mortazavi A."/>
        </authorList>
    </citation>
    <scope>NUCLEOTIDE SEQUENCE [LARGE SCALE GENOMIC DNA]</scope>
    <source>
        <strain evidence="3 4">ALL</strain>
    </source>
</reference>
<evidence type="ECO:0000256" key="1">
    <source>
        <dbReference type="SAM" id="SignalP"/>
    </source>
</evidence>
<dbReference type="Proteomes" id="UP000298663">
    <property type="component" value="Unassembled WGS sequence"/>
</dbReference>
<reference evidence="3 4" key="1">
    <citation type="journal article" date="2015" name="Genome Biol.">
        <title>Comparative genomics of Steinernema reveals deeply conserved gene regulatory networks.</title>
        <authorList>
            <person name="Dillman A.R."/>
            <person name="Macchietto M."/>
            <person name="Porter C.F."/>
            <person name="Rogers A."/>
            <person name="Williams B."/>
            <person name="Antoshechkin I."/>
            <person name="Lee M.M."/>
            <person name="Goodwin Z."/>
            <person name="Lu X."/>
            <person name="Lewis E.E."/>
            <person name="Goodrich-Blair H."/>
            <person name="Stock S.P."/>
            <person name="Adams B.J."/>
            <person name="Sternberg P.W."/>
            <person name="Mortazavi A."/>
        </authorList>
    </citation>
    <scope>NUCLEOTIDE SEQUENCE [LARGE SCALE GENOMIC DNA]</scope>
    <source>
        <strain evidence="3 4">ALL</strain>
    </source>
</reference>
<evidence type="ECO:0000313" key="4">
    <source>
        <dbReference type="Proteomes" id="UP000298663"/>
    </source>
</evidence>
<dbReference type="OrthoDB" id="5787264at2759"/>
<dbReference type="AlphaFoldDB" id="A0A4U8UWV1"/>
<dbReference type="PANTHER" id="PTHR31024">
    <property type="entry name" value="C-TYPE LECTIN"/>
    <property type="match status" value="1"/>
</dbReference>
<dbReference type="Gene3D" id="3.40.50.410">
    <property type="entry name" value="von Willebrand factor, type A domain"/>
    <property type="match status" value="1"/>
</dbReference>
<feature type="domain" description="VWFA" evidence="2">
    <location>
        <begin position="48"/>
        <end position="214"/>
    </location>
</feature>
<sequence>MWSIHFLVLLLANVGLIASQKYCHVQGKPQRSNNTFECECDWEGIWLDIVLLLPQASGTELDLSNIKASVDTLLGFMNISESDRNSHFSVIGYAAKPTVLTGLNANQSRSTLIDIVNGMEYSGVGEVNIARALGGAAEELRKSKRRSARKVIVIFGSVLSPIDDPLETATQLHEDGISIVTVVYEQSDETSLSLRLGELASPGMNFSEQYRKLV</sequence>
<dbReference type="InterPro" id="IPR002035">
    <property type="entry name" value="VWF_A"/>
</dbReference>
<organism evidence="3 4">
    <name type="scientific">Steinernema carpocapsae</name>
    <name type="common">Entomopathogenic nematode</name>
    <dbReference type="NCBI Taxonomy" id="34508"/>
    <lineage>
        <taxon>Eukaryota</taxon>
        <taxon>Metazoa</taxon>
        <taxon>Ecdysozoa</taxon>
        <taxon>Nematoda</taxon>
        <taxon>Chromadorea</taxon>
        <taxon>Rhabditida</taxon>
        <taxon>Tylenchina</taxon>
        <taxon>Panagrolaimomorpha</taxon>
        <taxon>Strongyloidoidea</taxon>
        <taxon>Steinernematidae</taxon>
        <taxon>Steinernema</taxon>
    </lineage>
</organism>
<dbReference type="Pfam" id="PF00092">
    <property type="entry name" value="VWA"/>
    <property type="match status" value="1"/>
</dbReference>